<keyword evidence="2" id="KW-1185">Reference proteome</keyword>
<dbReference type="Proteomes" id="UP000823786">
    <property type="component" value="Unassembled WGS sequence"/>
</dbReference>
<gene>
    <name evidence="1" type="ORF">J2Z75_005270</name>
</gene>
<evidence type="ECO:0000313" key="1">
    <source>
        <dbReference type="EMBL" id="MBP1861741.1"/>
    </source>
</evidence>
<sequence>MRKRELMDIGAGKLYVRRDQDDRFKERSAYRELFCPAGRIFAQPFSLVCCAVHIDIIASAQIAASDERRIQAAVMLDGLAEPIVGEAHCRVDKRCEIISGLGSGVKVDVNWRRRGTVESADLTIQCPKDCSFTSGRSKVTFQSERKFDLFRGAENHVEIKPVLRPRIKIGQIFLIVE</sequence>
<proteinExistence type="predicted"/>
<dbReference type="RefSeq" id="WP_209856398.1">
    <property type="nucleotide sequence ID" value="NZ_JAGGJV010000011.1"/>
</dbReference>
<protein>
    <submittedName>
        <fullName evidence="1">Uncharacterized protein</fullName>
    </submittedName>
</protein>
<dbReference type="EMBL" id="JAGGJV010000011">
    <property type="protein sequence ID" value="MBP1861741.1"/>
    <property type="molecule type" value="Genomic_DNA"/>
</dbReference>
<accession>A0ABS4EVB8</accession>
<evidence type="ECO:0000313" key="2">
    <source>
        <dbReference type="Proteomes" id="UP000823786"/>
    </source>
</evidence>
<reference evidence="1 2" key="1">
    <citation type="submission" date="2021-03" db="EMBL/GenBank/DDBJ databases">
        <title>Genomic Encyclopedia of Type Strains, Phase IV (KMG-IV): sequencing the most valuable type-strain genomes for metagenomic binning, comparative biology and taxonomic classification.</title>
        <authorList>
            <person name="Goeker M."/>
        </authorList>
    </citation>
    <scope>NUCLEOTIDE SEQUENCE [LARGE SCALE GENOMIC DNA]</scope>
    <source>
        <strain evidence="1 2">DSM 26427</strain>
    </source>
</reference>
<organism evidence="1 2">
    <name type="scientific">Rhizobium herbae</name>
    <dbReference type="NCBI Taxonomy" id="508661"/>
    <lineage>
        <taxon>Bacteria</taxon>
        <taxon>Pseudomonadati</taxon>
        <taxon>Pseudomonadota</taxon>
        <taxon>Alphaproteobacteria</taxon>
        <taxon>Hyphomicrobiales</taxon>
        <taxon>Rhizobiaceae</taxon>
        <taxon>Rhizobium/Agrobacterium group</taxon>
        <taxon>Rhizobium</taxon>
    </lineage>
</organism>
<name>A0ABS4EVB8_9HYPH</name>
<comment type="caution">
    <text evidence="1">The sequence shown here is derived from an EMBL/GenBank/DDBJ whole genome shotgun (WGS) entry which is preliminary data.</text>
</comment>